<proteinExistence type="predicted"/>
<keyword evidence="3" id="KW-1185">Reference proteome</keyword>
<evidence type="ECO:0000256" key="1">
    <source>
        <dbReference type="SAM" id="MobiDB-lite"/>
    </source>
</evidence>
<name>A0ABX0S620_PONBL</name>
<sequence length="394" mass="43393">MKPNLRPLMPGETYSPDSIKSHPDRETAFSITPDLGALKPHTDHEFLLSFSPREGAAFALQPRDFHSVLQMVLEEVPEPLSLDLENPKGPSYSVDAVIVLEIEVKGSVEPFQVLLEPYALIIPGENYVGMNVKKNFKMWNNSKSAIRYTWGKISDCHIVEVEPCTGTIGTAGTEVGAGWGRRARGDWGLCRGPWPPDQLQPQPGPVVEPSEVEDFQLNFTGGVPGPTTQNLLCEIKDSPSPVVLHVEAAFKGPALVIDISALQFGLLRLGQRATNSIQIRNVSQLPATWSMKESRVCLQERQEGASTRITVNRTEAETRNGHMSTESPDTIQVLAKLSSITYNQEIKLAHTRRKCQKVPLSTCVCEQLDSSLTPLQPKGQLSLPQEGQVPFSKE</sequence>
<feature type="region of interest" description="Disordered" evidence="1">
    <location>
        <begin position="1"/>
        <end position="25"/>
    </location>
</feature>
<evidence type="ECO:0000313" key="2">
    <source>
        <dbReference type="EMBL" id="NIG60518.1"/>
    </source>
</evidence>
<gene>
    <name evidence="2" type="ORF">BU61_8272</name>
</gene>
<protein>
    <submittedName>
        <fullName evidence="2">Deleted in lung and esophageal cancer protein 1</fullName>
    </submittedName>
</protein>
<dbReference type="Gene3D" id="2.60.40.10">
    <property type="entry name" value="Immunoglobulins"/>
    <property type="match status" value="1"/>
</dbReference>
<reference evidence="2" key="1">
    <citation type="submission" date="2018-05" db="EMBL/GenBank/DDBJ databases">
        <authorList>
            <person name="Pedro S.L.S."/>
            <person name="Freitas R.C."/>
            <person name="Barreto A.S."/>
            <person name="Lima A.O.S."/>
        </authorList>
    </citation>
    <scope>NUCLEOTIDE SEQUENCE</scope>
    <source>
        <strain evidence="2">BP203</strain>
        <tissue evidence="2">Muscle</tissue>
    </source>
</reference>
<feature type="region of interest" description="Disordered" evidence="1">
    <location>
        <begin position="375"/>
        <end position="394"/>
    </location>
</feature>
<dbReference type="Proteomes" id="UP001165941">
    <property type="component" value="Unassembled WGS sequence"/>
</dbReference>
<comment type="caution">
    <text evidence="2">The sequence shown here is derived from an EMBL/GenBank/DDBJ whole genome shotgun (WGS) entry which is preliminary data.</text>
</comment>
<evidence type="ECO:0000313" key="3">
    <source>
        <dbReference type="Proteomes" id="UP001165941"/>
    </source>
</evidence>
<dbReference type="PANTHER" id="PTHR46348:SF1">
    <property type="entry name" value="DELETED IN LUNG AND ESOPHAGEAL CANCER PROTEIN 1"/>
    <property type="match status" value="1"/>
</dbReference>
<dbReference type="PANTHER" id="PTHR46348">
    <property type="entry name" value="DELETED IN LUNG AND ESOPHAGEAL CANCER PROTEIN 1"/>
    <property type="match status" value="1"/>
</dbReference>
<dbReference type="InterPro" id="IPR013783">
    <property type="entry name" value="Ig-like_fold"/>
</dbReference>
<accession>A0ABX0S620</accession>
<dbReference type="EMBL" id="PGGH01192672">
    <property type="protein sequence ID" value="NIG60518.1"/>
    <property type="molecule type" value="Genomic_DNA"/>
</dbReference>
<organism evidence="2 3">
    <name type="scientific">Pontoporia blainvillei</name>
    <name type="common">Franciscana</name>
    <name type="synonym">Delphinus blainvillei</name>
    <dbReference type="NCBI Taxonomy" id="48723"/>
    <lineage>
        <taxon>Eukaryota</taxon>
        <taxon>Metazoa</taxon>
        <taxon>Chordata</taxon>
        <taxon>Craniata</taxon>
        <taxon>Vertebrata</taxon>
        <taxon>Euteleostomi</taxon>
        <taxon>Mammalia</taxon>
        <taxon>Eutheria</taxon>
        <taxon>Laurasiatheria</taxon>
        <taxon>Artiodactyla</taxon>
        <taxon>Whippomorpha</taxon>
        <taxon>Cetacea</taxon>
        <taxon>Odontoceti</taxon>
        <taxon>Pontoporiidae</taxon>
        <taxon>Pontoporia</taxon>
    </lineage>
</organism>
<dbReference type="InterPro" id="IPR033304">
    <property type="entry name" value="DLEC1"/>
</dbReference>